<dbReference type="EMBL" id="JOJR01000136">
    <property type="protein sequence ID" value="RCN44192.1"/>
    <property type="molecule type" value="Genomic_DNA"/>
</dbReference>
<keyword evidence="2" id="KW-1185">Reference proteome</keyword>
<comment type="caution">
    <text evidence="1">The sequence shown here is derived from an EMBL/GenBank/DDBJ whole genome shotgun (WGS) entry which is preliminary data.</text>
</comment>
<dbReference type="AlphaFoldDB" id="A0A368GIK2"/>
<dbReference type="OrthoDB" id="5904913at2759"/>
<evidence type="ECO:0000313" key="2">
    <source>
        <dbReference type="Proteomes" id="UP000252519"/>
    </source>
</evidence>
<organism evidence="1 2">
    <name type="scientific">Ancylostoma caninum</name>
    <name type="common">Dog hookworm</name>
    <dbReference type="NCBI Taxonomy" id="29170"/>
    <lineage>
        <taxon>Eukaryota</taxon>
        <taxon>Metazoa</taxon>
        <taxon>Ecdysozoa</taxon>
        <taxon>Nematoda</taxon>
        <taxon>Chromadorea</taxon>
        <taxon>Rhabditida</taxon>
        <taxon>Rhabditina</taxon>
        <taxon>Rhabditomorpha</taxon>
        <taxon>Strongyloidea</taxon>
        <taxon>Ancylostomatidae</taxon>
        <taxon>Ancylostomatinae</taxon>
        <taxon>Ancylostoma</taxon>
    </lineage>
</organism>
<proteinExistence type="predicted"/>
<evidence type="ECO:0000313" key="1">
    <source>
        <dbReference type="EMBL" id="RCN44192.1"/>
    </source>
</evidence>
<protein>
    <submittedName>
        <fullName evidence="1">Uncharacterized protein</fullName>
    </submittedName>
</protein>
<sequence length="82" mass="9504">MVLLRFGFSAPKVVRVARMFDFLARRHHQKPRTKARSSLDISAPFDFRVEAHIEPESSVKHVLNYVNYGTDRGRTRPNLLVP</sequence>
<dbReference type="Proteomes" id="UP000252519">
    <property type="component" value="Unassembled WGS sequence"/>
</dbReference>
<gene>
    <name evidence="1" type="ORF">ANCCAN_09825</name>
</gene>
<reference evidence="1 2" key="1">
    <citation type="submission" date="2014-10" db="EMBL/GenBank/DDBJ databases">
        <title>Draft genome of the hookworm Ancylostoma caninum.</title>
        <authorList>
            <person name="Mitreva M."/>
        </authorList>
    </citation>
    <scope>NUCLEOTIDE SEQUENCE [LARGE SCALE GENOMIC DNA]</scope>
    <source>
        <strain evidence="1 2">Baltimore</strain>
    </source>
</reference>
<name>A0A368GIK2_ANCCA</name>
<accession>A0A368GIK2</accession>